<gene>
    <name evidence="2" type="ORF">Pfra01_000489200</name>
</gene>
<feature type="transmembrane region" description="Helical" evidence="1">
    <location>
        <begin position="354"/>
        <end position="375"/>
    </location>
</feature>
<feature type="transmembrane region" description="Helical" evidence="1">
    <location>
        <begin position="447"/>
        <end position="472"/>
    </location>
</feature>
<accession>A0A9W6X1M6</accession>
<feature type="transmembrane region" description="Helical" evidence="1">
    <location>
        <begin position="329"/>
        <end position="348"/>
    </location>
</feature>
<feature type="transmembrane region" description="Helical" evidence="1">
    <location>
        <begin position="57"/>
        <end position="77"/>
    </location>
</feature>
<evidence type="ECO:0000256" key="1">
    <source>
        <dbReference type="SAM" id="Phobius"/>
    </source>
</evidence>
<evidence type="ECO:0000313" key="2">
    <source>
        <dbReference type="EMBL" id="GMF26244.1"/>
    </source>
</evidence>
<organism evidence="2 3">
    <name type="scientific">Phytophthora fragariaefolia</name>
    <dbReference type="NCBI Taxonomy" id="1490495"/>
    <lineage>
        <taxon>Eukaryota</taxon>
        <taxon>Sar</taxon>
        <taxon>Stramenopiles</taxon>
        <taxon>Oomycota</taxon>
        <taxon>Peronosporomycetes</taxon>
        <taxon>Peronosporales</taxon>
        <taxon>Peronosporaceae</taxon>
        <taxon>Phytophthora</taxon>
    </lineage>
</organism>
<feature type="transmembrane region" description="Helical" evidence="1">
    <location>
        <begin position="83"/>
        <end position="103"/>
    </location>
</feature>
<feature type="transmembrane region" description="Helical" evidence="1">
    <location>
        <begin position="115"/>
        <end position="134"/>
    </location>
</feature>
<keyword evidence="3" id="KW-1185">Reference proteome</keyword>
<comment type="caution">
    <text evidence="2">The sequence shown here is derived from an EMBL/GenBank/DDBJ whole genome shotgun (WGS) entry which is preliminary data.</text>
</comment>
<reference evidence="2" key="1">
    <citation type="submission" date="2023-04" db="EMBL/GenBank/DDBJ databases">
        <title>Phytophthora fragariaefolia NBRC 109709.</title>
        <authorList>
            <person name="Ichikawa N."/>
            <person name="Sato H."/>
            <person name="Tonouchi N."/>
        </authorList>
    </citation>
    <scope>NUCLEOTIDE SEQUENCE</scope>
    <source>
        <strain evidence="2">NBRC 109709</strain>
    </source>
</reference>
<evidence type="ECO:0000313" key="3">
    <source>
        <dbReference type="Proteomes" id="UP001165121"/>
    </source>
</evidence>
<dbReference type="OrthoDB" id="99715at2759"/>
<dbReference type="EMBL" id="BSXT01000391">
    <property type="protein sequence ID" value="GMF26244.1"/>
    <property type="molecule type" value="Genomic_DNA"/>
</dbReference>
<keyword evidence="1" id="KW-0812">Transmembrane</keyword>
<sequence>MIRPLDNNFSAGGHAYYKIVAWDNDLPAFDPAPMFKTAFLSPSSAQKFDRIVAKLNPVLGSFIFTGMISRFAIFFLPAHLARVLSPFSTLLHIPGILVAIADMRIDYAKIVMRTFDFCILQGANTLWAITLGAVMNDLRVLVVLVCWINFTCWLLQETYLRNSYLIVGIALCEWMFYVMVLPTLSLELVDDLHHYTFVTARRRKLSTKDVLANVIGTMSMLHLRNLYRRYQNVKHRKVKPQAPMQALGYRTKIALVSGPVVDACVVPHLSSHPNRSPGSILFTGVANSNNAMYLPMQMCLAPESHTYEACDTIWPRIGGLTSVAPWRLAILYGLGMTGGTSAAFSMFLPESTSWGNVCAILSVFTSALFTGIFVCCSHRQLLKRVMLSFHFLFLMAQMITTAFCVMDIFNMRWIPSSGVFSSLMLAFTVLTVDALTPIMKQRLRFQYSIVVGGIVLFWLVESALLLDILVLGNWNLQDRVLMDFTFLGRRTTFYVAPFMLSRVLTIAVWSGRFVYVTLARQNRITAH</sequence>
<feature type="transmembrane region" description="Helical" evidence="1">
    <location>
        <begin position="140"/>
        <end position="156"/>
    </location>
</feature>
<feature type="transmembrane region" description="Helical" evidence="1">
    <location>
        <begin position="387"/>
        <end position="408"/>
    </location>
</feature>
<dbReference type="Proteomes" id="UP001165121">
    <property type="component" value="Unassembled WGS sequence"/>
</dbReference>
<name>A0A9W6X1M6_9STRA</name>
<feature type="transmembrane region" description="Helical" evidence="1">
    <location>
        <begin position="414"/>
        <end position="435"/>
    </location>
</feature>
<feature type="transmembrane region" description="Helical" evidence="1">
    <location>
        <begin position="163"/>
        <end position="184"/>
    </location>
</feature>
<dbReference type="AlphaFoldDB" id="A0A9W6X1M6"/>
<proteinExistence type="predicted"/>
<keyword evidence="1" id="KW-0472">Membrane</keyword>
<feature type="transmembrane region" description="Helical" evidence="1">
    <location>
        <begin position="210"/>
        <end position="227"/>
    </location>
</feature>
<keyword evidence="1" id="KW-1133">Transmembrane helix</keyword>
<protein>
    <submittedName>
        <fullName evidence="2">Unnamed protein product</fullName>
    </submittedName>
</protein>
<feature type="transmembrane region" description="Helical" evidence="1">
    <location>
        <begin position="492"/>
        <end position="515"/>
    </location>
</feature>